<dbReference type="NCBIfam" id="TIGR02222">
    <property type="entry name" value="chap_CsaA"/>
    <property type="match status" value="1"/>
</dbReference>
<reference evidence="5 6" key="1">
    <citation type="submission" date="2020-04" db="EMBL/GenBank/DDBJ databases">
        <authorList>
            <person name="De Canck E."/>
        </authorList>
    </citation>
    <scope>NUCLEOTIDE SEQUENCE [LARGE SCALE GENOMIC DNA]</scope>
    <source>
        <strain evidence="5 6">LMG 26788</strain>
    </source>
</reference>
<evidence type="ECO:0000256" key="1">
    <source>
        <dbReference type="ARBA" id="ARBA00022555"/>
    </source>
</evidence>
<dbReference type="NCBIfam" id="NF007494">
    <property type="entry name" value="PRK10089.1-3"/>
    <property type="match status" value="1"/>
</dbReference>
<dbReference type="PANTHER" id="PTHR11586:SF37">
    <property type="entry name" value="TRNA-BINDING DOMAIN-CONTAINING PROTEIN"/>
    <property type="match status" value="1"/>
</dbReference>
<evidence type="ECO:0000313" key="5">
    <source>
        <dbReference type="EMBL" id="CAB3892527.1"/>
    </source>
</evidence>
<proteinExistence type="predicted"/>
<keyword evidence="2 3" id="KW-0694">RNA-binding</keyword>
<dbReference type="PANTHER" id="PTHR11586">
    <property type="entry name" value="TRNA-AMINOACYLATION COFACTOR ARC1 FAMILY MEMBER"/>
    <property type="match status" value="1"/>
</dbReference>
<dbReference type="CDD" id="cd02798">
    <property type="entry name" value="tRNA_bind_CsaA"/>
    <property type="match status" value="1"/>
</dbReference>
<keyword evidence="6" id="KW-1185">Reference proteome</keyword>
<evidence type="ECO:0000256" key="3">
    <source>
        <dbReference type="PROSITE-ProRule" id="PRU00209"/>
    </source>
</evidence>
<dbReference type="AlphaFoldDB" id="A0A6S7E213"/>
<evidence type="ECO:0000259" key="4">
    <source>
        <dbReference type="PROSITE" id="PS50886"/>
    </source>
</evidence>
<protein>
    <recommendedName>
        <fullName evidence="4">tRNA-binding domain-containing protein</fullName>
    </recommendedName>
</protein>
<dbReference type="EMBL" id="CADIKZ010000010">
    <property type="protein sequence ID" value="CAB3892527.1"/>
    <property type="molecule type" value="Genomic_DNA"/>
</dbReference>
<dbReference type="NCBIfam" id="NF007495">
    <property type="entry name" value="PRK10089.1-4"/>
    <property type="match status" value="1"/>
</dbReference>
<dbReference type="InterPro" id="IPR051270">
    <property type="entry name" value="Tyrosine-tRNA_ligase_regulator"/>
</dbReference>
<dbReference type="Proteomes" id="UP000494203">
    <property type="component" value="Unassembled WGS sequence"/>
</dbReference>
<feature type="domain" description="TRNA-binding" evidence="4">
    <location>
        <begin position="48"/>
        <end position="152"/>
    </location>
</feature>
<accession>A0A6S7E213</accession>
<evidence type="ECO:0000313" key="6">
    <source>
        <dbReference type="Proteomes" id="UP000494203"/>
    </source>
</evidence>
<organism evidence="5 6">
    <name type="scientific">Achromobacter pulmonis</name>
    <dbReference type="NCBI Taxonomy" id="1389932"/>
    <lineage>
        <taxon>Bacteria</taxon>
        <taxon>Pseudomonadati</taxon>
        <taxon>Pseudomonadota</taxon>
        <taxon>Betaproteobacteria</taxon>
        <taxon>Burkholderiales</taxon>
        <taxon>Alcaligenaceae</taxon>
        <taxon>Achromobacter</taxon>
    </lineage>
</organism>
<dbReference type="SUPFAM" id="SSF50249">
    <property type="entry name" value="Nucleic acid-binding proteins"/>
    <property type="match status" value="1"/>
</dbReference>
<dbReference type="Pfam" id="PF01588">
    <property type="entry name" value="tRNA_bind"/>
    <property type="match status" value="1"/>
</dbReference>
<evidence type="ECO:0000256" key="2">
    <source>
        <dbReference type="ARBA" id="ARBA00022884"/>
    </source>
</evidence>
<dbReference type="InterPro" id="IPR002547">
    <property type="entry name" value="tRNA-bd_dom"/>
</dbReference>
<dbReference type="InterPro" id="IPR012340">
    <property type="entry name" value="NA-bd_OB-fold"/>
</dbReference>
<gene>
    <name evidence="5" type="ORF">LMG26788_03852</name>
</gene>
<dbReference type="GO" id="GO:0000049">
    <property type="term" value="F:tRNA binding"/>
    <property type="evidence" value="ECO:0007669"/>
    <property type="project" value="UniProtKB-UniRule"/>
</dbReference>
<name>A0A6S7E213_9BURK</name>
<dbReference type="FunFam" id="2.40.50.140:FF:000165">
    <property type="entry name" value="Chaperone CsaA"/>
    <property type="match status" value="1"/>
</dbReference>
<sequence>MRRRHDGTAAGSTRCATIAPMRRFASPETMHYTQDPNTPPAATVSFDDFMKVDIRVGTVMAADPFPEARKPAYKLTIDFGAGVGIKKSSAQITGRYSLEQLPGKRVLAVVNFPPRQVGPVRSEVLVLGLADDADHTILVTPEHHVPNGARLT</sequence>
<keyword evidence="1 3" id="KW-0820">tRNA-binding</keyword>
<dbReference type="InterPro" id="IPR008231">
    <property type="entry name" value="CsaA"/>
</dbReference>
<dbReference type="PROSITE" id="PS50886">
    <property type="entry name" value="TRBD"/>
    <property type="match status" value="1"/>
</dbReference>
<dbReference type="Gene3D" id="2.40.50.140">
    <property type="entry name" value="Nucleic acid-binding proteins"/>
    <property type="match status" value="1"/>
</dbReference>